<comment type="caution">
    <text evidence="2">The sequence shown here is derived from an EMBL/GenBank/DDBJ whole genome shotgun (WGS) entry which is preliminary data.</text>
</comment>
<dbReference type="GO" id="GO:0016740">
    <property type="term" value="F:transferase activity"/>
    <property type="evidence" value="ECO:0007669"/>
    <property type="project" value="UniProtKB-KW"/>
</dbReference>
<protein>
    <submittedName>
        <fullName evidence="2">Polysaccharide pyruvyl transferase family protein</fullName>
    </submittedName>
</protein>
<evidence type="ECO:0000259" key="1">
    <source>
        <dbReference type="Pfam" id="PF04230"/>
    </source>
</evidence>
<dbReference type="Pfam" id="PF04230">
    <property type="entry name" value="PS_pyruv_trans"/>
    <property type="match status" value="1"/>
</dbReference>
<evidence type="ECO:0000313" key="3">
    <source>
        <dbReference type="Proteomes" id="UP000641954"/>
    </source>
</evidence>
<dbReference type="InterPro" id="IPR007345">
    <property type="entry name" value="Polysacch_pyruvyl_Trfase"/>
</dbReference>
<dbReference type="EMBL" id="JACJSK010000002">
    <property type="protein sequence ID" value="MBD2542554.1"/>
    <property type="molecule type" value="Genomic_DNA"/>
</dbReference>
<organism evidence="2 3">
    <name type="scientific">Planktothricoides raciborskii FACHB-1370</name>
    <dbReference type="NCBI Taxonomy" id="2949576"/>
    <lineage>
        <taxon>Bacteria</taxon>
        <taxon>Bacillati</taxon>
        <taxon>Cyanobacteriota</taxon>
        <taxon>Cyanophyceae</taxon>
        <taxon>Oscillatoriophycideae</taxon>
        <taxon>Oscillatoriales</taxon>
        <taxon>Oscillatoriaceae</taxon>
        <taxon>Planktothricoides</taxon>
    </lineage>
</organism>
<evidence type="ECO:0000313" key="2">
    <source>
        <dbReference type="EMBL" id="MBD2542554.1"/>
    </source>
</evidence>
<dbReference type="Proteomes" id="UP000641954">
    <property type="component" value="Unassembled WGS sequence"/>
</dbReference>
<name>A0ABR8E6V7_9CYAN</name>
<reference evidence="2 3" key="1">
    <citation type="journal article" date="2020" name="ISME J.">
        <title>Comparative genomics reveals insights into cyanobacterial evolution and habitat adaptation.</title>
        <authorList>
            <person name="Chen M.Y."/>
            <person name="Teng W.K."/>
            <person name="Zhao L."/>
            <person name="Hu C.X."/>
            <person name="Zhou Y.K."/>
            <person name="Han B.P."/>
            <person name="Song L.R."/>
            <person name="Shu W.S."/>
        </authorList>
    </citation>
    <scope>NUCLEOTIDE SEQUENCE [LARGE SCALE GENOMIC DNA]</scope>
    <source>
        <strain evidence="2 3">FACHB-1370</strain>
    </source>
</reference>
<dbReference type="RefSeq" id="WP_054464569.1">
    <property type="nucleotide sequence ID" value="NZ_JACJSK010000002.1"/>
</dbReference>
<gene>
    <name evidence="2" type="ORF">H6G72_01455</name>
</gene>
<keyword evidence="2" id="KW-0808">Transferase</keyword>
<accession>A0ABR8E6V7</accession>
<proteinExistence type="predicted"/>
<keyword evidence="3" id="KW-1185">Reference proteome</keyword>
<sequence>MENQLKQSSGETTYPSSILMGFVFFGAGNIGDDLMVAGFVQSLSILNPESPTKIYSKTRHNVESQRIRFPEISWTHTDDKKVYDPAEIECWAGVGDTPFQLTSGDWSLQILLSDLEVIPKFQNRVLVSIGAETEIQPRAKDFARVANAFERISTRDENSTRILVDLLGVPSSRVFTGSDLANISLPGILENRSINKEFDLGLIIAGDTLSKKDIKQVGEFIANRTDPVAFIAGETRLEPSFERGIFAKLTRFPWSRVRGKAILQVPSYEQGSLYDLVHPICACETVISSRYHGLLTAAWAGCKVAAIGRGSKVSALAQLLGVPYCELPVTREKLEFLEKEASTVSKDVLTEFRQKALAGVSYALGIPGSGAI</sequence>
<feature type="domain" description="Polysaccharide pyruvyl transferase" evidence="1">
    <location>
        <begin position="29"/>
        <end position="309"/>
    </location>
</feature>